<protein>
    <submittedName>
        <fullName evidence="1">CRISPR-associated Csd1 family protein</fullName>
    </submittedName>
</protein>
<dbReference type="Proteomes" id="UP000612808">
    <property type="component" value="Unassembled WGS sequence"/>
</dbReference>
<name>A0A8J3J1C5_9ACTN</name>
<reference evidence="1" key="1">
    <citation type="submission" date="2021-01" db="EMBL/GenBank/DDBJ databases">
        <title>Whole genome shotgun sequence of Actinocatenispora rupis NBRC 107355.</title>
        <authorList>
            <person name="Komaki H."/>
            <person name="Tamura T."/>
        </authorList>
    </citation>
    <scope>NUCLEOTIDE SEQUENCE</scope>
    <source>
        <strain evidence="1">NBRC 107355</strain>
    </source>
</reference>
<dbReference type="EMBL" id="BOMB01000006">
    <property type="protein sequence ID" value="GID10187.1"/>
    <property type="molecule type" value="Genomic_DNA"/>
</dbReference>
<organism evidence="1 2">
    <name type="scientific">Actinocatenispora rupis</name>
    <dbReference type="NCBI Taxonomy" id="519421"/>
    <lineage>
        <taxon>Bacteria</taxon>
        <taxon>Bacillati</taxon>
        <taxon>Actinomycetota</taxon>
        <taxon>Actinomycetes</taxon>
        <taxon>Micromonosporales</taxon>
        <taxon>Micromonosporaceae</taxon>
        <taxon>Actinocatenispora</taxon>
    </lineage>
</organism>
<sequence length="591" mass="65562">MLLHRLAEYGRDSADVLPPFHARKPVRFVLDLDAAGVPAEELTPLADPSGARQRTGVPFVVPSITRTSGVAPMLAVDNPEYLFGWVAEDARPEWVAKQHHAFRDLIAHWEQQAGDDPAARAVARFYRDGHVACVRKPPDGWGRKDLVAFRVDGAMAFRSPSVRAVWSGVALGRKALDRNGMCLVCGRIATLLKTIPSQIPRRLVPGATQNASLVSVNEPTHGYELVTSLTNTPICVDCGLMVMQALTSLAGDPEHSMALAKQHSRIIWWTDSADEINVVGTLDRPEAAELQHLLSSPHTGQSHDPGDTATFCALTIGGNVARVMVRDWVEHPLPDIRDHARAWFDDLAIVGWDGQPAQPERAVGLSQLVRCCGRWDRQKSSYVPIGDKGEDRPNGLYATLLRAALFGTRIPPAFVAHLVRRVRLDGHLDPSRAALIRLALRRHPTTSNPEVYMPARNPDHHDPAYLCGRVFAQLASLQWAAAKAHGEKLNTSFADRYFNRALTNPTITLRRGEQYASAWQKRLARKKPGLATFYAKTRGELYHQIDQCPAEVPTRLLPKQQWEFILGYYHEQARANSSTDRSTDTTDQENT</sequence>
<comment type="caution">
    <text evidence="1">The sequence shown here is derived from an EMBL/GenBank/DDBJ whole genome shotgun (WGS) entry which is preliminary data.</text>
</comment>
<keyword evidence="2" id="KW-1185">Reference proteome</keyword>
<accession>A0A8J3J1C5</accession>
<dbReference type="NCBIfam" id="TIGR01863">
    <property type="entry name" value="cas_Csd1"/>
    <property type="match status" value="1"/>
</dbReference>
<dbReference type="InterPro" id="IPR010144">
    <property type="entry name" value="CRISPR-assoc_prot_Csd1-typ"/>
</dbReference>
<proteinExistence type="predicted"/>
<evidence type="ECO:0000313" key="1">
    <source>
        <dbReference type="EMBL" id="GID10187.1"/>
    </source>
</evidence>
<evidence type="ECO:0000313" key="2">
    <source>
        <dbReference type="Proteomes" id="UP000612808"/>
    </source>
</evidence>
<dbReference type="Pfam" id="PF09709">
    <property type="entry name" value="Cas_Csd1"/>
    <property type="match status" value="1"/>
</dbReference>
<dbReference type="RefSeq" id="WP_239076421.1">
    <property type="nucleotide sequence ID" value="NZ_BAAAZM010000002.1"/>
</dbReference>
<dbReference type="AlphaFoldDB" id="A0A8J3J1C5"/>
<gene>
    <name evidence="1" type="ORF">Aru02nite_10760</name>
</gene>